<comment type="caution">
    <text evidence="1">The sequence shown here is derived from an EMBL/GenBank/DDBJ whole genome shotgun (WGS) entry which is preliminary data.</text>
</comment>
<dbReference type="PATRIC" id="fig|226910.6.peg.5236"/>
<dbReference type="RefSeq" id="WP_040071586.1">
    <property type="nucleotide sequence ID" value="NZ_JXDG01000068.1"/>
</dbReference>
<dbReference type="GO" id="GO:0016788">
    <property type="term" value="F:hydrolase activity, acting on ester bonds"/>
    <property type="evidence" value="ECO:0007669"/>
    <property type="project" value="UniProtKB-ARBA"/>
</dbReference>
<sequence>MATSSVLAGLTILIIGDSHLATPDFLLNPLHEALSRQGAQVHSLGVCGANAGDWLKATPSPCGGAERRGNGEAVVLTGASTRSIGELLDSDKPNLTLIVMGDTMASYDKPSFPKAWIWKQTDSLVRALAAHHTPCVWVGPNWGSEGGMYGKTYERVKTMSDFLAKNVAPCSYIDSLQFSTKGEWATIDGQHLTRTGYQTWSADIVKALLQASALKAAAK</sequence>
<dbReference type="InterPro" id="IPR036514">
    <property type="entry name" value="SGNH_hydro_sf"/>
</dbReference>
<dbReference type="AlphaFoldDB" id="A0A0C2E544"/>
<keyword evidence="2" id="KW-1185">Reference proteome</keyword>
<proteinExistence type="predicted"/>
<accession>A0A0C2E544</accession>
<dbReference type="EMBL" id="JXDG01000068">
    <property type="protein sequence ID" value="KIH80949.1"/>
    <property type="molecule type" value="Genomic_DNA"/>
</dbReference>
<protein>
    <submittedName>
        <fullName evidence="1">Cell morphology protein</fullName>
    </submittedName>
</protein>
<name>A0A0C2E544_9PSED</name>
<evidence type="ECO:0000313" key="2">
    <source>
        <dbReference type="Proteomes" id="UP000031535"/>
    </source>
</evidence>
<reference evidence="1 2" key="1">
    <citation type="submission" date="2015-01" db="EMBL/GenBank/DDBJ databases">
        <title>Complete genome of Pseudomonas batumici UCM B-321 producer of the batumin antibiotic with strong antistaphilococcal and potential anticancer activity.</title>
        <authorList>
            <person name="Klochko V.V."/>
            <person name="Zelena L.B."/>
            <person name="Elena K.A."/>
            <person name="Reva O.N."/>
        </authorList>
    </citation>
    <scope>NUCLEOTIDE SEQUENCE [LARGE SCALE GENOMIC DNA]</scope>
    <source>
        <strain evidence="1 2">UCM B-321</strain>
    </source>
</reference>
<dbReference type="Proteomes" id="UP000031535">
    <property type="component" value="Unassembled WGS sequence"/>
</dbReference>
<gene>
    <name evidence="1" type="ORF">UCMB321_5247</name>
</gene>
<dbReference type="CDD" id="cd00229">
    <property type="entry name" value="SGNH_hydrolase"/>
    <property type="match status" value="1"/>
</dbReference>
<evidence type="ECO:0000313" key="1">
    <source>
        <dbReference type="EMBL" id="KIH80949.1"/>
    </source>
</evidence>
<organism evidence="1 2">
    <name type="scientific">Pseudomonas batumici</name>
    <dbReference type="NCBI Taxonomy" id="226910"/>
    <lineage>
        <taxon>Bacteria</taxon>
        <taxon>Pseudomonadati</taxon>
        <taxon>Pseudomonadota</taxon>
        <taxon>Gammaproteobacteria</taxon>
        <taxon>Pseudomonadales</taxon>
        <taxon>Pseudomonadaceae</taxon>
        <taxon>Pseudomonas</taxon>
    </lineage>
</organism>
<dbReference type="OrthoDB" id="8717310at2"/>
<dbReference type="SUPFAM" id="SSF52266">
    <property type="entry name" value="SGNH hydrolase"/>
    <property type="match status" value="1"/>
</dbReference>
<dbReference type="STRING" id="226910.UCMB321_5247"/>
<dbReference type="Gene3D" id="3.40.50.1110">
    <property type="entry name" value="SGNH hydrolase"/>
    <property type="match status" value="1"/>
</dbReference>